<dbReference type="Proteomes" id="UP001064390">
    <property type="component" value="Chromosome"/>
</dbReference>
<proteinExistence type="predicted"/>
<feature type="region of interest" description="Disordered" evidence="1">
    <location>
        <begin position="123"/>
        <end position="143"/>
    </location>
</feature>
<evidence type="ECO:0000313" key="3">
    <source>
        <dbReference type="Proteomes" id="UP001064390"/>
    </source>
</evidence>
<name>A0ABY6BR90_9ACTN</name>
<reference evidence="2" key="1">
    <citation type="submission" date="2022-09" db="EMBL/GenBank/DDBJ databases">
        <title>Streptomyces vinaceusdrappus strain AC-40.</title>
        <authorList>
            <person name="Sedeek A.M."/>
            <person name="Salah I."/>
            <person name="Kamel H.L."/>
            <person name="Soltan M.A."/>
            <person name="Elsayed T.R."/>
        </authorList>
    </citation>
    <scope>NUCLEOTIDE SEQUENCE</scope>
    <source>
        <strain evidence="2">AC-40</strain>
    </source>
</reference>
<evidence type="ECO:0000256" key="1">
    <source>
        <dbReference type="SAM" id="MobiDB-lite"/>
    </source>
</evidence>
<protein>
    <submittedName>
        <fullName evidence="2">Peptidase S8</fullName>
    </submittedName>
</protein>
<sequence>MDHRSSERPSTASSHRSRRSRRRLALAVPVVLSLTASLGFLPAAASAAPPADSARQAARATGTAEAPSLAYVVNTRTDHRTIASVQRAIAEADGSVVATYRQIGVIVVHSANPDFGAEIRKARGVQSAGATRTAPLTAAGTTDQGAAEVLTAEQAARTAKASKAAGAGEPLEADQWDLRAIGADK</sequence>
<feature type="non-terminal residue" evidence="2">
    <location>
        <position position="185"/>
    </location>
</feature>
<gene>
    <name evidence="2" type="ORF">N6Q81_08560</name>
</gene>
<keyword evidence="3" id="KW-1185">Reference proteome</keyword>
<feature type="region of interest" description="Disordered" evidence="1">
    <location>
        <begin position="1"/>
        <end position="20"/>
    </location>
</feature>
<dbReference type="EMBL" id="CP104697">
    <property type="protein sequence ID" value="UXI78093.1"/>
    <property type="molecule type" value="Genomic_DNA"/>
</dbReference>
<organism evidence="2 3">
    <name type="scientific">Streptomyces vinaceusdrappus</name>
    <dbReference type="NCBI Taxonomy" id="67376"/>
    <lineage>
        <taxon>Bacteria</taxon>
        <taxon>Bacillati</taxon>
        <taxon>Actinomycetota</taxon>
        <taxon>Actinomycetes</taxon>
        <taxon>Kitasatosporales</taxon>
        <taxon>Streptomycetaceae</taxon>
        <taxon>Streptomyces</taxon>
        <taxon>Streptomyces rochei group</taxon>
    </lineage>
</organism>
<accession>A0ABY6BR90</accession>
<evidence type="ECO:0000313" key="2">
    <source>
        <dbReference type="EMBL" id="UXI78093.1"/>
    </source>
</evidence>